<comment type="caution">
    <text evidence="17">The sequence shown here is derived from an EMBL/GenBank/DDBJ whole genome shotgun (WGS) entry which is preliminary data.</text>
</comment>
<dbReference type="SUPFAM" id="SSF50998">
    <property type="entry name" value="Quinoprotein alcohol dehydrogenase-like"/>
    <property type="match status" value="1"/>
</dbReference>
<dbReference type="Pfam" id="PF01011">
    <property type="entry name" value="PQQ"/>
    <property type="match status" value="2"/>
</dbReference>
<dbReference type="AlphaFoldDB" id="A0A7V8RH30"/>
<dbReference type="InterPro" id="IPR017512">
    <property type="entry name" value="PQQ_MeOH/EtOH_DH"/>
</dbReference>
<feature type="binding site" evidence="14">
    <location>
        <position position="217"/>
    </location>
    <ligand>
        <name>Ca(2+)</name>
        <dbReference type="ChEBI" id="CHEBI:29108"/>
    </ligand>
</feature>
<dbReference type="InterPro" id="IPR011047">
    <property type="entry name" value="Quinoprotein_ADH-like_sf"/>
</dbReference>
<evidence type="ECO:0000256" key="13">
    <source>
        <dbReference type="PIRSR" id="PIRSR617512-2"/>
    </source>
</evidence>
<dbReference type="SUPFAM" id="SSF46626">
    <property type="entry name" value="Cytochrome c"/>
    <property type="match status" value="1"/>
</dbReference>
<keyword evidence="5" id="KW-0732">Signal</keyword>
<feature type="active site" description="Proton acceptor" evidence="12">
    <location>
        <position position="339"/>
    </location>
</feature>
<evidence type="ECO:0000256" key="15">
    <source>
        <dbReference type="PIRSR" id="PIRSR617512-4"/>
    </source>
</evidence>
<dbReference type="GO" id="GO:0009055">
    <property type="term" value="F:electron transfer activity"/>
    <property type="evidence" value="ECO:0007669"/>
    <property type="project" value="InterPro"/>
</dbReference>
<dbReference type="GO" id="GO:0005509">
    <property type="term" value="F:calcium ion binding"/>
    <property type="evidence" value="ECO:0007669"/>
    <property type="project" value="InterPro"/>
</dbReference>
<keyword evidence="4 14" id="KW-0479">Metal-binding</keyword>
<evidence type="ECO:0000256" key="6">
    <source>
        <dbReference type="ARBA" id="ARBA00022764"/>
    </source>
</evidence>
<dbReference type="GO" id="GO:0020037">
    <property type="term" value="F:heme binding"/>
    <property type="evidence" value="ECO:0007669"/>
    <property type="project" value="InterPro"/>
</dbReference>
<dbReference type="PROSITE" id="PS51007">
    <property type="entry name" value="CYTC"/>
    <property type="match status" value="1"/>
</dbReference>
<evidence type="ECO:0000256" key="4">
    <source>
        <dbReference type="ARBA" id="ARBA00022723"/>
    </source>
</evidence>
<dbReference type="InterPro" id="IPR009056">
    <property type="entry name" value="Cyt_c-like_dom"/>
</dbReference>
<dbReference type="InterPro" id="IPR018391">
    <property type="entry name" value="PQQ_b-propeller_rpt"/>
</dbReference>
<evidence type="ECO:0000256" key="7">
    <source>
        <dbReference type="ARBA" id="ARBA00022837"/>
    </source>
</evidence>
<keyword evidence="3 13" id="KW-0349">Heme</keyword>
<dbReference type="GO" id="GO:0016614">
    <property type="term" value="F:oxidoreductase activity, acting on CH-OH group of donors"/>
    <property type="evidence" value="ECO:0007669"/>
    <property type="project" value="InterPro"/>
</dbReference>
<dbReference type="InterPro" id="IPR002372">
    <property type="entry name" value="PQQ_rpt_dom"/>
</dbReference>
<evidence type="ECO:0000256" key="1">
    <source>
        <dbReference type="ARBA" id="ARBA00004418"/>
    </source>
</evidence>
<evidence type="ECO:0000256" key="11">
    <source>
        <dbReference type="ARBA" id="ARBA00023157"/>
    </source>
</evidence>
<keyword evidence="7 14" id="KW-0106">Calcium</keyword>
<feature type="binding site" evidence="14">
    <location>
        <position position="339"/>
    </location>
    <ligand>
        <name>Ca(2+)</name>
        <dbReference type="ChEBI" id="CHEBI:29108"/>
    </ligand>
</feature>
<dbReference type="PANTHER" id="PTHR32303">
    <property type="entry name" value="QUINOPROTEIN ALCOHOL DEHYDROGENASE (CYTOCHROME C)"/>
    <property type="match status" value="1"/>
</dbReference>
<dbReference type="InterPro" id="IPR036909">
    <property type="entry name" value="Cyt_c-like_dom_sf"/>
</dbReference>
<feature type="binding site" evidence="13">
    <location>
        <position position="154"/>
    </location>
    <ligand>
        <name>pyrroloquinoline quinone</name>
        <dbReference type="ChEBI" id="CHEBI:58442"/>
    </ligand>
</feature>
<dbReference type="SMART" id="SM00564">
    <property type="entry name" value="PQQ"/>
    <property type="match status" value="5"/>
</dbReference>
<evidence type="ECO:0000256" key="12">
    <source>
        <dbReference type="PIRSR" id="PIRSR617512-1"/>
    </source>
</evidence>
<evidence type="ECO:0000256" key="10">
    <source>
        <dbReference type="ARBA" id="ARBA00023004"/>
    </source>
</evidence>
<dbReference type="Proteomes" id="UP000572407">
    <property type="component" value="Unassembled WGS sequence"/>
</dbReference>
<evidence type="ECO:0000256" key="3">
    <source>
        <dbReference type="ARBA" id="ARBA00022617"/>
    </source>
</evidence>
<feature type="binding site" description="covalent" evidence="13">
    <location>
        <position position="648"/>
    </location>
    <ligand>
        <name>heme c</name>
        <dbReference type="ChEBI" id="CHEBI:61717"/>
    </ligand>
</feature>
<feature type="binding site" description="axial binding residue" evidence="14">
    <location>
        <position position="649"/>
    </location>
    <ligand>
        <name>heme c</name>
        <dbReference type="ChEBI" id="CHEBI:61717"/>
    </ligand>
    <ligandPart>
        <name>Fe</name>
        <dbReference type="ChEBI" id="CHEBI:18248"/>
    </ligandPart>
</feature>
<feature type="binding site" evidence="13">
    <location>
        <position position="199"/>
    </location>
    <ligand>
        <name>pyrroloquinoline quinone</name>
        <dbReference type="ChEBI" id="CHEBI:58442"/>
    </ligand>
</feature>
<comment type="cofactor">
    <cofactor evidence="13">
        <name>pyrroloquinoline quinone</name>
        <dbReference type="ChEBI" id="CHEBI:58442"/>
    </cofactor>
    <text evidence="13">Binds 1 PQQ group per subunit.</text>
</comment>
<keyword evidence="10 14" id="KW-0408">Iron</keyword>
<dbReference type="EMBL" id="VDLV01000001">
    <property type="protein sequence ID" value="MBA1376338.1"/>
    <property type="molecule type" value="Genomic_DNA"/>
</dbReference>
<proteinExistence type="inferred from homology"/>
<name>A0A7V8RH30_9PSED</name>
<dbReference type="FunFam" id="2.140.10.10:FF:000003">
    <property type="entry name" value="Methanol dehydrogenase, large subunit"/>
    <property type="match status" value="1"/>
</dbReference>
<feature type="binding site" description="axial binding residue" evidence="14">
    <location>
        <position position="686"/>
    </location>
    <ligand>
        <name>heme c</name>
        <dbReference type="ChEBI" id="CHEBI:61717"/>
    </ligand>
    <ligandPart>
        <name>Fe</name>
        <dbReference type="ChEBI" id="CHEBI:18248"/>
    </ligandPart>
</feature>
<feature type="binding site" evidence="13">
    <location>
        <begin position="215"/>
        <end position="216"/>
    </location>
    <ligand>
        <name>pyrroloquinoline quinone</name>
        <dbReference type="ChEBI" id="CHEBI:58442"/>
    </ligand>
</feature>
<gene>
    <name evidence="17" type="ORF">FHK92_00605</name>
</gene>
<dbReference type="GO" id="GO:0042597">
    <property type="term" value="C:periplasmic space"/>
    <property type="evidence" value="ECO:0007669"/>
    <property type="project" value="UniProtKB-SubCell"/>
</dbReference>
<evidence type="ECO:0000256" key="8">
    <source>
        <dbReference type="ARBA" id="ARBA00022891"/>
    </source>
</evidence>
<feature type="binding site" description="covalent" evidence="13">
    <location>
        <position position="645"/>
    </location>
    <ligand>
        <name>heme c</name>
        <dbReference type="ChEBI" id="CHEBI:61717"/>
    </ligand>
</feature>
<evidence type="ECO:0000313" key="17">
    <source>
        <dbReference type="EMBL" id="MBA1376338.1"/>
    </source>
</evidence>
<comment type="cofactor">
    <cofactor evidence="13">
        <name>heme c</name>
        <dbReference type="ChEBI" id="CHEBI:61717"/>
    </cofactor>
    <text evidence="13">Binds 1 heme c group per subunit.</text>
</comment>
<feature type="binding site" evidence="13">
    <location>
        <position position="366"/>
    </location>
    <ligand>
        <name>pyrroloquinoline quinone</name>
        <dbReference type="ChEBI" id="CHEBI:58442"/>
    </ligand>
</feature>
<dbReference type="EC" id="1.1.2.-" evidence="17"/>
<comment type="similarity">
    <text evidence="2">Belongs to the bacterial PQQ dehydrogenase family.</text>
</comment>
<comment type="cofactor">
    <cofactor evidence="14">
        <name>Ca(2+)</name>
        <dbReference type="ChEBI" id="CHEBI:29108"/>
    </cofactor>
    <text evidence="14">Binds 1 Ca(2+) ion per subunit.</text>
</comment>
<evidence type="ECO:0000313" key="18">
    <source>
        <dbReference type="Proteomes" id="UP000572407"/>
    </source>
</evidence>
<evidence type="ECO:0000256" key="2">
    <source>
        <dbReference type="ARBA" id="ARBA00008156"/>
    </source>
</evidence>
<feature type="disulfide bond" evidence="15">
    <location>
        <begin position="148"/>
        <end position="149"/>
    </location>
</feature>
<evidence type="ECO:0000256" key="5">
    <source>
        <dbReference type="ARBA" id="ARBA00022729"/>
    </source>
</evidence>
<feature type="binding site" evidence="13">
    <location>
        <position position="102"/>
    </location>
    <ligand>
        <name>pyrroloquinoline quinone</name>
        <dbReference type="ChEBI" id="CHEBI:58442"/>
    </ligand>
</feature>
<keyword evidence="9 17" id="KW-0560">Oxidoreductase</keyword>
<dbReference type="GO" id="GO:0070968">
    <property type="term" value="F:pyrroloquinoline quinone binding"/>
    <property type="evidence" value="ECO:0007669"/>
    <property type="project" value="UniProtKB-ARBA"/>
</dbReference>
<keyword evidence="11 15" id="KW-1015">Disulfide bond</keyword>
<dbReference type="Gene3D" id="2.140.10.10">
    <property type="entry name" value="Quinoprotein alcohol dehydrogenase-like superfamily"/>
    <property type="match status" value="1"/>
</dbReference>
<keyword evidence="8 13" id="KW-0634">PQQ</keyword>
<sequence length="725" mass="78912">MTQIGLAVPTASRTAPLRVPLKTLFVVLALTFHTVPSWAQDMPANVDGKRIIAADQEPGNWMSTGRTYDEQRYSPLKKISDQNVGQLGLAWSYKLDLDRGVEATPIVVDGVMYTTGPFSVVYALDARDGKLIWKYDPKSDRNRAGEACCDAVNRGVAVWKGKVYVGVLDGRLEAIDAKTGQRAWSVDTRADHSRSYTITGAPRVVNGKVVIGNGGAEFGVRGYVTAYDAETGKQAWRFFTVPGDPKLPPEDKAMAIAAKTWHGDAYVAQGGGGTAWDSFAFDPDLNLLYIGVGNGSLWDPKWRSQAKGDNLFLSSIVAVNADTGEYAWHYQTTPGDAWDYTATQHMILAELPIDGKPRKVLMQAPKNGFFYVIDRATGELLSAKGIVPQSWTKGMDMKTGRPIVDDENAAYWKDGKRKLVTPAFWGAHDWQPMSYNPNTGLVYIPAHIMSAYYEHIPEAPKRNPFKSMYQLGLRTGMMPEDADGLLEMAKGWSGKLIAWDPVKQKPAWEVPYVTIFNGGTLSTAGNLVFEGSADGRVIAYAADSGKKLWEQPAASGVMAAPITYSVDGEQYVTFMAGWGGAFSTFAGALSLRAGVRPFSQVLTYKLGGTAKLNEPAPLADTPKPPPLTGDLAAVDAGGKLYDGYCSQCHGIHAVSGGVLPDLRKLTAEKHQMFLGILYGGRVPDGMPSFADAFTPEQVEQIHQYLIKRAHDLQQEGGVWKTFTAK</sequence>
<dbReference type="RefSeq" id="WP_181286310.1">
    <property type="nucleotide sequence ID" value="NZ_VDLV01000001.1"/>
</dbReference>
<dbReference type="CDD" id="cd10279">
    <property type="entry name" value="PQQ_ADH_II"/>
    <property type="match status" value="1"/>
</dbReference>
<keyword evidence="6" id="KW-0574">Periplasm</keyword>
<feature type="binding site" evidence="13">
    <location>
        <position position="274"/>
    </location>
    <ligand>
        <name>pyrroloquinoline quinone</name>
        <dbReference type="ChEBI" id="CHEBI:58442"/>
    </ligand>
</feature>
<comment type="subcellular location">
    <subcellularLocation>
        <location evidence="1">Periplasm</location>
    </subcellularLocation>
</comment>
<feature type="binding site" evidence="14">
    <location>
        <position position="294"/>
    </location>
    <ligand>
        <name>Ca(2+)</name>
        <dbReference type="ChEBI" id="CHEBI:29108"/>
    </ligand>
</feature>
<evidence type="ECO:0000259" key="16">
    <source>
        <dbReference type="PROSITE" id="PS51007"/>
    </source>
</evidence>
<accession>A0A7V8RH30</accession>
<organism evidence="17 18">
    <name type="scientific">Pseudomonas brassicacearum subsp. neoaurantiaca</name>
    <dbReference type="NCBI Taxonomy" id="494916"/>
    <lineage>
        <taxon>Bacteria</taxon>
        <taxon>Pseudomonadati</taxon>
        <taxon>Pseudomonadota</taxon>
        <taxon>Gammaproteobacteria</taxon>
        <taxon>Pseudomonadales</taxon>
        <taxon>Pseudomonadaceae</taxon>
        <taxon>Pseudomonas</taxon>
    </lineage>
</organism>
<evidence type="ECO:0000256" key="9">
    <source>
        <dbReference type="ARBA" id="ARBA00023002"/>
    </source>
</evidence>
<feature type="domain" description="Cytochrome c" evidence="16">
    <location>
        <begin position="632"/>
        <end position="709"/>
    </location>
</feature>
<dbReference type="NCBIfam" id="TIGR03075">
    <property type="entry name" value="PQQ_enz_alc_DH"/>
    <property type="match status" value="1"/>
</dbReference>
<reference evidence="17 18" key="1">
    <citation type="submission" date="2019-06" db="EMBL/GenBank/DDBJ databases">
        <title>Analysis of the biodiversity of Brassica napus bacterial endophytes for the selection of potential efficient biofertilizers for rapeseed crops.</title>
        <authorList>
            <person name="Jimenez-Gomez A."/>
            <person name="Saati-Santamaria Z."/>
            <person name="Menendez E."/>
            <person name="Rivas R."/>
            <person name="Mateos P.F."/>
            <person name="Velazquez E."/>
            <person name="Garcia-Fraile P."/>
        </authorList>
    </citation>
    <scope>NUCLEOTIDE SEQUENCE [LARGE SCALE GENOMIC DNA]</scope>
    <source>
        <strain evidence="17 18">CDVBN10</strain>
    </source>
</reference>
<dbReference type="Pfam" id="PF13442">
    <property type="entry name" value="Cytochrome_CBB3"/>
    <property type="match status" value="1"/>
</dbReference>
<dbReference type="GO" id="GO:0016020">
    <property type="term" value="C:membrane"/>
    <property type="evidence" value="ECO:0007669"/>
    <property type="project" value="InterPro"/>
</dbReference>
<protein>
    <submittedName>
        <fullName evidence="17">PQQ-dependent dehydrogenase, methanol/ethanol family</fullName>
        <ecNumber evidence="17">1.1.2.-</ecNumber>
    </submittedName>
</protein>
<dbReference type="Gene3D" id="1.10.760.10">
    <property type="entry name" value="Cytochrome c-like domain"/>
    <property type="match status" value="1"/>
</dbReference>
<evidence type="ECO:0000256" key="14">
    <source>
        <dbReference type="PIRSR" id="PIRSR617512-3"/>
    </source>
</evidence>